<name>A0AAV7LIL5_PLEWA</name>
<evidence type="ECO:0000313" key="1">
    <source>
        <dbReference type="EMBL" id="KAJ1091440.1"/>
    </source>
</evidence>
<proteinExistence type="predicted"/>
<organism evidence="1 2">
    <name type="scientific">Pleurodeles waltl</name>
    <name type="common">Iberian ribbed newt</name>
    <dbReference type="NCBI Taxonomy" id="8319"/>
    <lineage>
        <taxon>Eukaryota</taxon>
        <taxon>Metazoa</taxon>
        <taxon>Chordata</taxon>
        <taxon>Craniata</taxon>
        <taxon>Vertebrata</taxon>
        <taxon>Euteleostomi</taxon>
        <taxon>Amphibia</taxon>
        <taxon>Batrachia</taxon>
        <taxon>Caudata</taxon>
        <taxon>Salamandroidea</taxon>
        <taxon>Salamandridae</taxon>
        <taxon>Pleurodelinae</taxon>
        <taxon>Pleurodeles</taxon>
    </lineage>
</organism>
<comment type="caution">
    <text evidence="1">The sequence shown here is derived from an EMBL/GenBank/DDBJ whole genome shotgun (WGS) entry which is preliminary data.</text>
</comment>
<gene>
    <name evidence="1" type="ORF">NDU88_004565</name>
</gene>
<dbReference type="Gene3D" id="3.30.70.1820">
    <property type="entry name" value="L1 transposable element, RRM domain"/>
    <property type="match status" value="1"/>
</dbReference>
<evidence type="ECO:0000313" key="2">
    <source>
        <dbReference type="Proteomes" id="UP001066276"/>
    </source>
</evidence>
<protein>
    <submittedName>
        <fullName evidence="1">Uncharacterized protein</fullName>
    </submittedName>
</protein>
<sequence length="136" mass="15882">MHNAITSLTVETKSMRLDIAGFQSWVTELDQHVTTMEGHITTFHDRDQALLYLRSKLIDLEDRSHRDSVCFFGFPENIEGTDIQSFLREVLFKLTDLTFNHPLEFPRVHRLGPKRQDEASRPCPIIACFLRHTQTR</sequence>
<keyword evidence="2" id="KW-1185">Reference proteome</keyword>
<reference evidence="1" key="1">
    <citation type="journal article" date="2022" name="bioRxiv">
        <title>Sequencing and chromosome-scale assembly of the giantPleurodeles waltlgenome.</title>
        <authorList>
            <person name="Brown T."/>
            <person name="Elewa A."/>
            <person name="Iarovenko S."/>
            <person name="Subramanian E."/>
            <person name="Araus A.J."/>
            <person name="Petzold A."/>
            <person name="Susuki M."/>
            <person name="Suzuki K.-i.T."/>
            <person name="Hayashi T."/>
            <person name="Toyoda A."/>
            <person name="Oliveira C."/>
            <person name="Osipova E."/>
            <person name="Leigh N.D."/>
            <person name="Simon A."/>
            <person name="Yun M.H."/>
        </authorList>
    </citation>
    <scope>NUCLEOTIDE SEQUENCE</scope>
    <source>
        <strain evidence="1">20211129_DDA</strain>
        <tissue evidence="1">Liver</tissue>
    </source>
</reference>
<accession>A0AAV7LIL5</accession>
<dbReference type="AlphaFoldDB" id="A0AAV7LIL5"/>
<dbReference type="EMBL" id="JANPWB010000015">
    <property type="protein sequence ID" value="KAJ1091440.1"/>
    <property type="molecule type" value="Genomic_DNA"/>
</dbReference>
<dbReference type="Proteomes" id="UP001066276">
    <property type="component" value="Chromosome 11"/>
</dbReference>